<keyword evidence="1" id="KW-0472">Membrane</keyword>
<proteinExistence type="predicted"/>
<protein>
    <submittedName>
        <fullName evidence="2">Uncharacterized protein</fullName>
    </submittedName>
</protein>
<organism evidence="2 4">
    <name type="scientific">[Ruminococcus] torques</name>
    <dbReference type="NCBI Taxonomy" id="33039"/>
    <lineage>
        <taxon>Bacteria</taxon>
        <taxon>Bacillati</taxon>
        <taxon>Bacillota</taxon>
        <taxon>Clostridia</taxon>
        <taxon>Lachnospirales</taxon>
        <taxon>Lachnospiraceae</taxon>
        <taxon>Mediterraneibacter</taxon>
    </lineage>
</organism>
<keyword evidence="1" id="KW-1133">Transmembrane helix</keyword>
<sequence>MKNIKRILAVIGVILLIGMYVCTLIFALIGSPASDDLLKASIAATILIPVLLYGFILITRLLKNKNDQNDD</sequence>
<gene>
    <name evidence="3" type="ORF">EAI93_11570</name>
    <name evidence="2" type="ORF">ERS852456_02215</name>
</gene>
<dbReference type="EMBL" id="CYZO01000032">
    <property type="protein sequence ID" value="CUO31803.1"/>
    <property type="molecule type" value="Genomic_DNA"/>
</dbReference>
<reference evidence="2 4" key="1">
    <citation type="submission" date="2015-09" db="EMBL/GenBank/DDBJ databases">
        <authorList>
            <consortium name="Pathogen Informatics"/>
        </authorList>
    </citation>
    <scope>NUCLEOTIDE SEQUENCE [LARGE SCALE GENOMIC DNA]</scope>
    <source>
        <strain evidence="2 4">2789STDY5834841</strain>
    </source>
</reference>
<dbReference type="Proteomes" id="UP000095787">
    <property type="component" value="Unassembled WGS sequence"/>
</dbReference>
<name>A0A174E213_9FIRM</name>
<dbReference type="RefSeq" id="WP_004845851.1">
    <property type="nucleotide sequence ID" value="NZ_AP028249.1"/>
</dbReference>
<feature type="transmembrane region" description="Helical" evidence="1">
    <location>
        <begin position="41"/>
        <end position="62"/>
    </location>
</feature>
<dbReference type="Proteomes" id="UP000292665">
    <property type="component" value="Unassembled WGS sequence"/>
</dbReference>
<evidence type="ECO:0000313" key="2">
    <source>
        <dbReference type="EMBL" id="CUO31803.1"/>
    </source>
</evidence>
<evidence type="ECO:0000313" key="3">
    <source>
        <dbReference type="EMBL" id="RYS78222.1"/>
    </source>
</evidence>
<evidence type="ECO:0000313" key="4">
    <source>
        <dbReference type="Proteomes" id="UP000095787"/>
    </source>
</evidence>
<reference evidence="3 5" key="2">
    <citation type="journal article" date="2019" name="Science, e1252229">
        <title>Invertible promoters mediate bacterial phase variation, antibiotic resistance, and host adaptation in the gut.</title>
        <authorList>
            <person name="Jiang X."/>
            <person name="Hall A.B."/>
            <person name="Arthur T.D."/>
            <person name="Plichta D.R."/>
            <person name="Covington C.T."/>
            <person name="Poyet M."/>
            <person name="Crothers J."/>
            <person name="Moses P.L."/>
            <person name="Tolonen A.C."/>
            <person name="Vlamakis H."/>
            <person name="Alm E.J."/>
            <person name="Xavier R.J."/>
        </authorList>
    </citation>
    <scope>NUCLEOTIDE SEQUENCE [LARGE SCALE GENOMIC DNA]</scope>
    <source>
        <strain evidence="5">aa_0143</strain>
        <strain evidence="3">Aa_0143</strain>
    </source>
</reference>
<evidence type="ECO:0000313" key="5">
    <source>
        <dbReference type="Proteomes" id="UP000292665"/>
    </source>
</evidence>
<accession>A0A174E213</accession>
<evidence type="ECO:0000256" key="1">
    <source>
        <dbReference type="SAM" id="Phobius"/>
    </source>
</evidence>
<feature type="transmembrane region" description="Helical" evidence="1">
    <location>
        <begin position="7"/>
        <end position="29"/>
    </location>
</feature>
<dbReference type="AlphaFoldDB" id="A0A174E213"/>
<keyword evidence="1" id="KW-0812">Transmembrane</keyword>
<dbReference type="EMBL" id="RCYR01000028">
    <property type="protein sequence ID" value="RYS78222.1"/>
    <property type="molecule type" value="Genomic_DNA"/>
</dbReference>